<accession>A0AAN6TDU7</accession>
<evidence type="ECO:0000259" key="4">
    <source>
        <dbReference type="Pfam" id="PF08386"/>
    </source>
</evidence>
<name>A0AAN6TDU7_9PEZI</name>
<keyword evidence="3" id="KW-0812">Transmembrane</keyword>
<keyword evidence="2" id="KW-0378">Hydrolase</keyword>
<dbReference type="Pfam" id="PF08386">
    <property type="entry name" value="Abhydrolase_4"/>
    <property type="match status" value="1"/>
</dbReference>
<feature type="transmembrane region" description="Helical" evidence="3">
    <location>
        <begin position="21"/>
        <end position="41"/>
    </location>
</feature>
<protein>
    <submittedName>
        <fullName evidence="5">Alpha/beta-hydrolase</fullName>
    </submittedName>
</protein>
<dbReference type="InterPro" id="IPR051601">
    <property type="entry name" value="Serine_prot/Carboxylest_S33"/>
</dbReference>
<keyword evidence="6" id="KW-1185">Reference proteome</keyword>
<keyword evidence="3" id="KW-1133">Transmembrane helix</keyword>
<dbReference type="PANTHER" id="PTHR43248">
    <property type="entry name" value="2-SUCCINYL-6-HYDROXY-2,4-CYCLOHEXADIENE-1-CARBOXYLATE SYNTHASE"/>
    <property type="match status" value="1"/>
</dbReference>
<comment type="similarity">
    <text evidence="1">Belongs to the peptidase S33 family.</text>
</comment>
<evidence type="ECO:0000256" key="2">
    <source>
        <dbReference type="ARBA" id="ARBA00022801"/>
    </source>
</evidence>
<dbReference type="Gene3D" id="3.40.50.1820">
    <property type="entry name" value="alpha/beta hydrolase"/>
    <property type="match status" value="1"/>
</dbReference>
<dbReference type="RefSeq" id="XP_064670100.1">
    <property type="nucleotide sequence ID" value="XM_064813064.1"/>
</dbReference>
<dbReference type="EMBL" id="MU853342">
    <property type="protein sequence ID" value="KAK4112530.1"/>
    <property type="molecule type" value="Genomic_DNA"/>
</dbReference>
<reference evidence="5" key="2">
    <citation type="submission" date="2023-05" db="EMBL/GenBank/DDBJ databases">
        <authorList>
            <consortium name="Lawrence Berkeley National Laboratory"/>
            <person name="Steindorff A."/>
            <person name="Hensen N."/>
            <person name="Bonometti L."/>
            <person name="Westerberg I."/>
            <person name="Brannstrom I.O."/>
            <person name="Guillou S."/>
            <person name="Cros-Aarteil S."/>
            <person name="Calhoun S."/>
            <person name="Haridas S."/>
            <person name="Kuo A."/>
            <person name="Mondo S."/>
            <person name="Pangilinan J."/>
            <person name="Riley R."/>
            <person name="Labutti K."/>
            <person name="Andreopoulos B."/>
            <person name="Lipzen A."/>
            <person name="Chen C."/>
            <person name="Yanf M."/>
            <person name="Daum C."/>
            <person name="Ng V."/>
            <person name="Clum A."/>
            <person name="Ohm R."/>
            <person name="Martin F."/>
            <person name="Silar P."/>
            <person name="Natvig D."/>
            <person name="Lalanne C."/>
            <person name="Gautier V."/>
            <person name="Ament-Velasquez S.L."/>
            <person name="Kruys A."/>
            <person name="Hutchinson M.I."/>
            <person name="Powell A.J."/>
            <person name="Barry K."/>
            <person name="Miller A.N."/>
            <person name="Grigoriev I.V."/>
            <person name="Debuchy R."/>
            <person name="Gladieux P."/>
            <person name="Thoren M.H."/>
            <person name="Johannesson H."/>
        </authorList>
    </citation>
    <scope>NUCLEOTIDE SEQUENCE</scope>
    <source>
        <strain evidence="5">CBS 508.74</strain>
    </source>
</reference>
<dbReference type="PANTHER" id="PTHR43248:SF25">
    <property type="entry name" value="AB HYDROLASE-1 DOMAIN-CONTAINING PROTEIN-RELATED"/>
    <property type="match status" value="1"/>
</dbReference>
<evidence type="ECO:0000256" key="3">
    <source>
        <dbReference type="SAM" id="Phobius"/>
    </source>
</evidence>
<evidence type="ECO:0000313" key="6">
    <source>
        <dbReference type="Proteomes" id="UP001302812"/>
    </source>
</evidence>
<dbReference type="GO" id="GO:0016787">
    <property type="term" value="F:hydrolase activity"/>
    <property type="evidence" value="ECO:0007669"/>
    <property type="project" value="UniProtKB-KW"/>
</dbReference>
<dbReference type="AlphaFoldDB" id="A0AAN6TDU7"/>
<proteinExistence type="inferred from homology"/>
<dbReference type="InterPro" id="IPR013595">
    <property type="entry name" value="Pept_S33_TAP-like_C"/>
</dbReference>
<dbReference type="GeneID" id="89937189"/>
<sequence>MGLEKGLPSRQEQRAYRPTARAFLIVFSFLCSYFVVNHLVLNHLHRGAPKHHVCHESPRPPIRRYQGEKIEWVACGNVEDHELECSNITVPMDHFNASNNAPDNKSFTIPLLRLRSTNATAKTNILINPGGPGGSGTQLVYRRGSQLSAIVGDTFHLVGFDPRGINQSRPLAACYPTEEARRAMSTVRNKKIAEDSGELWAWTTNLVRGCADTMSLHGAYINTPQTAADMNSILDALGQDDMYYWGFSYGTILGQTYATLFPDRAKRVIIDGVGNQFDWYEERFDREMMMDTDAVLKGFVEECIKAGKEDCPLADMAETKEDLFVDLVGKINRLQYDPIGVYVNSSMHGVLDFWTVWYNGVFPSLYKPATWRDLARNLDLLLRGNATEAFLAYGLERAWEDTSDEALEFVANNDGVSGPNNWGFDRFDLVHELVGFFNKSLFDEELFEFYFSKAAWAIPRTHKYKPKRGVKTAHPLLLLSTTYDPVCPLVSALGANNAFEGSRLVEVKGYGHCSLAVPSMCIARHVRDFLLEGKLPENNVQCEADGKPYFAKPEESLALLEAQELNNEERRIRLAQLDLARDSWLGPWR</sequence>
<reference evidence="5" key="1">
    <citation type="journal article" date="2023" name="Mol. Phylogenet. Evol.">
        <title>Genome-scale phylogeny and comparative genomics of the fungal order Sordariales.</title>
        <authorList>
            <person name="Hensen N."/>
            <person name="Bonometti L."/>
            <person name="Westerberg I."/>
            <person name="Brannstrom I.O."/>
            <person name="Guillou S."/>
            <person name="Cros-Aarteil S."/>
            <person name="Calhoun S."/>
            <person name="Haridas S."/>
            <person name="Kuo A."/>
            <person name="Mondo S."/>
            <person name="Pangilinan J."/>
            <person name="Riley R."/>
            <person name="LaButti K."/>
            <person name="Andreopoulos B."/>
            <person name="Lipzen A."/>
            <person name="Chen C."/>
            <person name="Yan M."/>
            <person name="Daum C."/>
            <person name="Ng V."/>
            <person name="Clum A."/>
            <person name="Steindorff A."/>
            <person name="Ohm R.A."/>
            <person name="Martin F."/>
            <person name="Silar P."/>
            <person name="Natvig D.O."/>
            <person name="Lalanne C."/>
            <person name="Gautier V."/>
            <person name="Ament-Velasquez S.L."/>
            <person name="Kruys A."/>
            <person name="Hutchinson M.I."/>
            <person name="Powell A.J."/>
            <person name="Barry K."/>
            <person name="Miller A.N."/>
            <person name="Grigoriev I.V."/>
            <person name="Debuchy R."/>
            <person name="Gladieux P."/>
            <person name="Hiltunen Thoren M."/>
            <person name="Johannesson H."/>
        </authorList>
    </citation>
    <scope>NUCLEOTIDE SEQUENCE</scope>
    <source>
        <strain evidence="5">CBS 508.74</strain>
    </source>
</reference>
<dbReference type="SUPFAM" id="SSF53474">
    <property type="entry name" value="alpha/beta-Hydrolases"/>
    <property type="match status" value="1"/>
</dbReference>
<comment type="caution">
    <text evidence="5">The sequence shown here is derived from an EMBL/GenBank/DDBJ whole genome shotgun (WGS) entry which is preliminary data.</text>
</comment>
<evidence type="ECO:0000313" key="5">
    <source>
        <dbReference type="EMBL" id="KAK4112530.1"/>
    </source>
</evidence>
<gene>
    <name evidence="5" type="ORF">N656DRAFT_753500</name>
</gene>
<feature type="domain" description="Peptidase S33 tripeptidyl aminopeptidase-like C-terminal" evidence="4">
    <location>
        <begin position="454"/>
        <end position="542"/>
    </location>
</feature>
<keyword evidence="3" id="KW-0472">Membrane</keyword>
<dbReference type="Proteomes" id="UP001302812">
    <property type="component" value="Unassembled WGS sequence"/>
</dbReference>
<evidence type="ECO:0000256" key="1">
    <source>
        <dbReference type="ARBA" id="ARBA00010088"/>
    </source>
</evidence>
<organism evidence="5 6">
    <name type="scientific">Canariomyces notabilis</name>
    <dbReference type="NCBI Taxonomy" id="2074819"/>
    <lineage>
        <taxon>Eukaryota</taxon>
        <taxon>Fungi</taxon>
        <taxon>Dikarya</taxon>
        <taxon>Ascomycota</taxon>
        <taxon>Pezizomycotina</taxon>
        <taxon>Sordariomycetes</taxon>
        <taxon>Sordariomycetidae</taxon>
        <taxon>Sordariales</taxon>
        <taxon>Chaetomiaceae</taxon>
        <taxon>Canariomyces</taxon>
    </lineage>
</organism>
<dbReference type="InterPro" id="IPR029058">
    <property type="entry name" value="AB_hydrolase_fold"/>
</dbReference>